<dbReference type="AlphaFoldDB" id="A0A8K0GSR4"/>
<evidence type="ECO:0000313" key="3">
    <source>
        <dbReference type="EMBL" id="KAF3439977.1"/>
    </source>
</evidence>
<name>A0A8K0GSR4_9ROSA</name>
<evidence type="ECO:0000256" key="2">
    <source>
        <dbReference type="SAM" id="Phobius"/>
    </source>
</evidence>
<organism evidence="3 4">
    <name type="scientific">Rhamnella rubrinervis</name>
    <dbReference type="NCBI Taxonomy" id="2594499"/>
    <lineage>
        <taxon>Eukaryota</taxon>
        <taxon>Viridiplantae</taxon>
        <taxon>Streptophyta</taxon>
        <taxon>Embryophyta</taxon>
        <taxon>Tracheophyta</taxon>
        <taxon>Spermatophyta</taxon>
        <taxon>Magnoliopsida</taxon>
        <taxon>eudicotyledons</taxon>
        <taxon>Gunneridae</taxon>
        <taxon>Pentapetalae</taxon>
        <taxon>rosids</taxon>
        <taxon>fabids</taxon>
        <taxon>Rosales</taxon>
        <taxon>Rhamnaceae</taxon>
        <taxon>rhamnoid group</taxon>
        <taxon>Rhamneae</taxon>
        <taxon>Rhamnella</taxon>
    </lineage>
</organism>
<evidence type="ECO:0000313" key="4">
    <source>
        <dbReference type="Proteomes" id="UP000796880"/>
    </source>
</evidence>
<comment type="caution">
    <text evidence="3">The sequence shown here is derived from an EMBL/GenBank/DDBJ whole genome shotgun (WGS) entry which is preliminary data.</text>
</comment>
<dbReference type="OrthoDB" id="1193494at2759"/>
<proteinExistence type="predicted"/>
<gene>
    <name evidence="3" type="ORF">FNV43_RR18255</name>
</gene>
<dbReference type="PANTHER" id="PTHR36595:SF2">
    <property type="entry name" value="SERINE_THREONINE-PROTEIN KINASE FHKB-RELATED"/>
    <property type="match status" value="1"/>
</dbReference>
<dbReference type="Proteomes" id="UP000796880">
    <property type="component" value="Unassembled WGS sequence"/>
</dbReference>
<evidence type="ECO:0000256" key="1">
    <source>
        <dbReference type="SAM" id="MobiDB-lite"/>
    </source>
</evidence>
<sequence>MKTVSILPALVLLVFIFCLHICFSLSLTVSKHHNFFLSTYEYIVVAKSSRMAVFFMFNIITVIVFFGSFKSSLSTFKGDHFDSYNIYSVPTSSAYEVIDGYGYSSEDEEDEEYQYSGYDGYDEDDENEDDDDDASYYVFNSDDEYGGEDEDGDQLERRIEEFIAKMNGKWREEMKHEKLMMICYS</sequence>
<protein>
    <submittedName>
        <fullName evidence="3">Uncharacterized protein</fullName>
    </submittedName>
</protein>
<feature type="region of interest" description="Disordered" evidence="1">
    <location>
        <begin position="106"/>
        <end position="154"/>
    </location>
</feature>
<feature type="compositionally biased region" description="Acidic residues" evidence="1">
    <location>
        <begin position="141"/>
        <end position="153"/>
    </location>
</feature>
<reference evidence="3" key="1">
    <citation type="submission" date="2020-03" db="EMBL/GenBank/DDBJ databases">
        <title>A high-quality chromosome-level genome assembly of a woody plant with both climbing and erect habits, Rhamnella rubrinervis.</title>
        <authorList>
            <person name="Lu Z."/>
            <person name="Yang Y."/>
            <person name="Zhu X."/>
            <person name="Sun Y."/>
        </authorList>
    </citation>
    <scope>NUCLEOTIDE SEQUENCE</scope>
    <source>
        <strain evidence="3">BYM</strain>
        <tissue evidence="3">Leaf</tissue>
    </source>
</reference>
<feature type="transmembrane region" description="Helical" evidence="2">
    <location>
        <begin position="48"/>
        <end position="69"/>
    </location>
</feature>
<keyword evidence="2" id="KW-1133">Transmembrane helix</keyword>
<dbReference type="EMBL" id="VOIH02000008">
    <property type="protein sequence ID" value="KAF3439977.1"/>
    <property type="molecule type" value="Genomic_DNA"/>
</dbReference>
<accession>A0A8K0GSR4</accession>
<keyword evidence="2" id="KW-0472">Membrane</keyword>
<dbReference type="PANTHER" id="PTHR36595">
    <property type="entry name" value="TRANSMEMBRANE PROTEIN"/>
    <property type="match status" value="1"/>
</dbReference>
<keyword evidence="2" id="KW-0812">Transmembrane</keyword>
<feature type="compositionally biased region" description="Acidic residues" evidence="1">
    <location>
        <begin position="120"/>
        <end position="134"/>
    </location>
</feature>
<keyword evidence="4" id="KW-1185">Reference proteome</keyword>